<sequence>MQWRERRINQEERNSITISRMSLLMLLPLSLPRSAACPAKAASVRECVLAFQHRMIHSMIGTVKKMRKEGVQKR</sequence>
<proteinExistence type="predicted"/>
<evidence type="ECO:0000256" key="1">
    <source>
        <dbReference type="SAM" id="SignalP"/>
    </source>
</evidence>
<evidence type="ECO:0008006" key="3">
    <source>
        <dbReference type="Google" id="ProtNLM"/>
    </source>
</evidence>
<accession>A0A2P2K1B2</accession>
<feature type="chain" id="PRO_5015180802" description="Secreted protein" evidence="1">
    <location>
        <begin position="37"/>
        <end position="74"/>
    </location>
</feature>
<dbReference type="EMBL" id="GGEC01019018">
    <property type="protein sequence ID" value="MBW99501.1"/>
    <property type="molecule type" value="Transcribed_RNA"/>
</dbReference>
<feature type="signal peptide" evidence="1">
    <location>
        <begin position="1"/>
        <end position="36"/>
    </location>
</feature>
<name>A0A2P2K1B2_RHIMU</name>
<protein>
    <recommendedName>
        <fullName evidence="3">Secreted protein</fullName>
    </recommendedName>
</protein>
<keyword evidence="1" id="KW-0732">Signal</keyword>
<evidence type="ECO:0000313" key="2">
    <source>
        <dbReference type="EMBL" id="MBW99501.1"/>
    </source>
</evidence>
<reference evidence="2" key="1">
    <citation type="submission" date="2018-02" db="EMBL/GenBank/DDBJ databases">
        <title>Rhizophora mucronata_Transcriptome.</title>
        <authorList>
            <person name="Meera S.P."/>
            <person name="Sreeshan A."/>
            <person name="Augustine A."/>
        </authorList>
    </citation>
    <scope>NUCLEOTIDE SEQUENCE</scope>
    <source>
        <tissue evidence="2">Leaf</tissue>
    </source>
</reference>
<organism evidence="2">
    <name type="scientific">Rhizophora mucronata</name>
    <name type="common">Asiatic mangrove</name>
    <dbReference type="NCBI Taxonomy" id="61149"/>
    <lineage>
        <taxon>Eukaryota</taxon>
        <taxon>Viridiplantae</taxon>
        <taxon>Streptophyta</taxon>
        <taxon>Embryophyta</taxon>
        <taxon>Tracheophyta</taxon>
        <taxon>Spermatophyta</taxon>
        <taxon>Magnoliopsida</taxon>
        <taxon>eudicotyledons</taxon>
        <taxon>Gunneridae</taxon>
        <taxon>Pentapetalae</taxon>
        <taxon>rosids</taxon>
        <taxon>fabids</taxon>
        <taxon>Malpighiales</taxon>
        <taxon>Rhizophoraceae</taxon>
        <taxon>Rhizophora</taxon>
    </lineage>
</organism>
<dbReference type="AlphaFoldDB" id="A0A2P2K1B2"/>